<dbReference type="GO" id="GO:0050830">
    <property type="term" value="P:defense response to Gram-positive bacterium"/>
    <property type="evidence" value="ECO:0007669"/>
    <property type="project" value="TreeGrafter"/>
</dbReference>
<keyword evidence="8" id="KW-1015">Disulfide bond</keyword>
<organism evidence="12 13">
    <name type="scientific">Vombatus ursinus</name>
    <name type="common">Common wombat</name>
    <dbReference type="NCBI Taxonomy" id="29139"/>
    <lineage>
        <taxon>Eukaryota</taxon>
        <taxon>Metazoa</taxon>
        <taxon>Chordata</taxon>
        <taxon>Craniata</taxon>
        <taxon>Vertebrata</taxon>
        <taxon>Euteleostomi</taxon>
        <taxon>Mammalia</taxon>
        <taxon>Metatheria</taxon>
        <taxon>Diprotodontia</taxon>
        <taxon>Vombatidae</taxon>
        <taxon>Vombatus</taxon>
    </lineage>
</organism>
<keyword evidence="3" id="KW-0964">Secreted</keyword>
<dbReference type="PANTHER" id="PTHR11407">
    <property type="entry name" value="LYSOZYME C"/>
    <property type="match status" value="1"/>
</dbReference>
<name>A0A4X2KF56_VOMUR</name>
<keyword evidence="13" id="KW-1185">Reference proteome</keyword>
<comment type="function">
    <text evidence="1">Regulatory subunit of lactose synthase, changes the substrate specificity of galactosyltransferase in the mammary gland making glucose a good acceptor substrate for this enzyme. This enables LS to synthesize lactose, the major carbohydrate component of milk. In other tissues, galactosyltransferase transfers galactose onto the N-acetylglucosamine of the oligosaccharide chains in glycoproteins.</text>
</comment>
<keyword evidence="6" id="KW-0106">Calcium</keyword>
<dbReference type="Ensembl" id="ENSVURT00010008928.1">
    <property type="protein sequence ID" value="ENSVURP00010007875.1"/>
    <property type="gene ID" value="ENSVURG00010006084.1"/>
</dbReference>
<evidence type="ECO:0000256" key="4">
    <source>
        <dbReference type="ARBA" id="ARBA00022723"/>
    </source>
</evidence>
<reference evidence="12" key="2">
    <citation type="submission" date="2025-08" db="UniProtKB">
        <authorList>
            <consortium name="Ensembl"/>
        </authorList>
    </citation>
    <scope>IDENTIFICATION</scope>
</reference>
<dbReference type="GeneID" id="114029797"/>
<dbReference type="PROSITE" id="PS51348">
    <property type="entry name" value="GLYCOSYL_HYDROL_F22_2"/>
    <property type="match status" value="1"/>
</dbReference>
<dbReference type="PRINTS" id="PR00135">
    <property type="entry name" value="LYZLACT"/>
</dbReference>
<dbReference type="GO" id="GO:0005509">
    <property type="term" value="F:calcium ion binding"/>
    <property type="evidence" value="ECO:0007669"/>
    <property type="project" value="InterPro"/>
</dbReference>
<keyword evidence="7" id="KW-0422">Lactose biosynthesis</keyword>
<proteinExistence type="inferred from homology"/>
<evidence type="ECO:0000256" key="2">
    <source>
        <dbReference type="ARBA" id="ARBA00004613"/>
    </source>
</evidence>
<evidence type="ECO:0000256" key="8">
    <source>
        <dbReference type="ARBA" id="ARBA00023157"/>
    </source>
</evidence>
<evidence type="ECO:0000256" key="9">
    <source>
        <dbReference type="ARBA" id="ARBA00031746"/>
    </source>
</evidence>
<keyword evidence="5" id="KW-0494">Milk protein</keyword>
<comment type="subcellular location">
    <subcellularLocation>
        <location evidence="2">Secreted</location>
    </subcellularLocation>
</comment>
<dbReference type="InterPro" id="IPR023346">
    <property type="entry name" value="Lysozyme-like_dom_sf"/>
</dbReference>
<dbReference type="RefSeq" id="XP_027700244.1">
    <property type="nucleotide sequence ID" value="XM_027844443.1"/>
</dbReference>
<evidence type="ECO:0000256" key="3">
    <source>
        <dbReference type="ARBA" id="ARBA00022525"/>
    </source>
</evidence>
<dbReference type="GO" id="GO:0005989">
    <property type="term" value="P:lactose biosynthetic process"/>
    <property type="evidence" value="ECO:0007669"/>
    <property type="project" value="UniProtKB-KW"/>
</dbReference>
<dbReference type="InterPro" id="IPR001916">
    <property type="entry name" value="Glyco_hydro_22"/>
</dbReference>
<evidence type="ECO:0000313" key="13">
    <source>
        <dbReference type="Proteomes" id="UP000314987"/>
    </source>
</evidence>
<evidence type="ECO:0000256" key="6">
    <source>
        <dbReference type="ARBA" id="ARBA00022837"/>
    </source>
</evidence>
<dbReference type="CDD" id="cd16898">
    <property type="entry name" value="LYZ_LA"/>
    <property type="match status" value="1"/>
</dbReference>
<reference evidence="13" key="1">
    <citation type="submission" date="2018-12" db="EMBL/GenBank/DDBJ databases">
        <authorList>
            <person name="Yazar S."/>
        </authorList>
    </citation>
    <scope>NUCLEOTIDE SEQUENCE [LARGE SCALE GENOMIC DNA]</scope>
</reference>
<reference evidence="12" key="3">
    <citation type="submission" date="2025-09" db="UniProtKB">
        <authorList>
            <consortium name="Ensembl"/>
        </authorList>
    </citation>
    <scope>IDENTIFICATION</scope>
</reference>
<dbReference type="Proteomes" id="UP000314987">
    <property type="component" value="Unassembled WGS sequence"/>
</dbReference>
<dbReference type="PRINTS" id="PR00136">
    <property type="entry name" value="LACTALBUMIN"/>
</dbReference>
<evidence type="ECO:0000256" key="10">
    <source>
        <dbReference type="RuleBase" id="RU004440"/>
    </source>
</evidence>
<evidence type="ECO:0000256" key="7">
    <source>
        <dbReference type="ARBA" id="ARBA00023091"/>
    </source>
</evidence>
<accession>A0A4X2KF56</accession>
<protein>
    <recommendedName>
        <fullName evidence="9">Lactose synthase B protein</fullName>
    </recommendedName>
</protein>
<evidence type="ECO:0000256" key="1">
    <source>
        <dbReference type="ARBA" id="ARBA00002592"/>
    </source>
</evidence>
<dbReference type="PANTHER" id="PTHR11407:SF32">
    <property type="entry name" value="ALPHA-LACTALBUMIN"/>
    <property type="match status" value="1"/>
</dbReference>
<keyword evidence="4" id="KW-0479">Metal-binding</keyword>
<dbReference type="GO" id="GO:0005576">
    <property type="term" value="C:extracellular region"/>
    <property type="evidence" value="ECO:0007669"/>
    <property type="project" value="UniProtKB-SubCell"/>
</dbReference>
<comment type="similarity">
    <text evidence="10">Belongs to the glycosyl hydrolase 22 family.</text>
</comment>
<evidence type="ECO:0000259" key="11">
    <source>
        <dbReference type="PROSITE" id="PS00128"/>
    </source>
</evidence>
<dbReference type="GO" id="GO:0003796">
    <property type="term" value="F:lysozyme activity"/>
    <property type="evidence" value="ECO:0007669"/>
    <property type="project" value="TreeGrafter"/>
</dbReference>
<dbReference type="STRING" id="29139.ENSVURP00010007875"/>
<dbReference type="SUPFAM" id="SSF53955">
    <property type="entry name" value="Lysozyme-like"/>
    <property type="match status" value="1"/>
</dbReference>
<dbReference type="AlphaFoldDB" id="A0A4X2KF56"/>
<dbReference type="InterPro" id="IPR019799">
    <property type="entry name" value="Glyco_hydro_22_CS"/>
</dbReference>
<dbReference type="Gene3D" id="1.10.530.10">
    <property type="match status" value="1"/>
</dbReference>
<dbReference type="CTD" id="3906"/>
<dbReference type="SMART" id="SM00263">
    <property type="entry name" value="LYZ1"/>
    <property type="match status" value="1"/>
</dbReference>
<evidence type="ECO:0000256" key="5">
    <source>
        <dbReference type="ARBA" id="ARBA00022743"/>
    </source>
</evidence>
<dbReference type="GO" id="GO:0004461">
    <property type="term" value="F:lactose synthase activity"/>
    <property type="evidence" value="ECO:0007669"/>
    <property type="project" value="InterPro"/>
</dbReference>
<gene>
    <name evidence="12" type="primary">LALBA</name>
</gene>
<dbReference type="GO" id="GO:0050829">
    <property type="term" value="P:defense response to Gram-negative bacterium"/>
    <property type="evidence" value="ECO:0007669"/>
    <property type="project" value="TreeGrafter"/>
</dbReference>
<sequence length="165" mass="18842">MLWVDQDKKQVAQSDSMFQTPEAAKMMSLLPLILLGIALPATQAIQYRKCELSQILREHGIDKDIPLPELICTMFHISGFDTQTEVNNNSNKEHGIFQISNNGWCAEKQEDVAKSVCGILCSKLLDDDITDDIVCAKKILQLPERLDYWKAHKTFCRENLDQWNC</sequence>
<dbReference type="GeneTree" id="ENSGT00940000161726"/>
<dbReference type="OMA" id="PEWICTI"/>
<dbReference type="PROSITE" id="PS00128">
    <property type="entry name" value="GLYCOSYL_HYDROL_F22_1"/>
    <property type="match status" value="1"/>
</dbReference>
<evidence type="ECO:0000313" key="12">
    <source>
        <dbReference type="Ensembl" id="ENSVURP00010007875.1"/>
    </source>
</evidence>
<dbReference type="InterPro" id="IPR000545">
    <property type="entry name" value="Lactalbumin"/>
</dbReference>
<dbReference type="Pfam" id="PF00062">
    <property type="entry name" value="Lys"/>
    <property type="match status" value="1"/>
</dbReference>
<feature type="domain" description="Glycosyl hydrolases family 22 (GH22)" evidence="11">
    <location>
        <begin position="117"/>
        <end position="135"/>
    </location>
</feature>
<dbReference type="OrthoDB" id="17373at2759"/>